<dbReference type="AlphaFoldDB" id="D2V5G5"/>
<dbReference type="Proteomes" id="UP000006671">
    <property type="component" value="Unassembled WGS sequence"/>
</dbReference>
<dbReference type="GeneID" id="8849572"/>
<evidence type="ECO:0000313" key="1">
    <source>
        <dbReference type="EMBL" id="EFC48111.1"/>
    </source>
</evidence>
<accession>D2V5G5</accession>
<organism evidence="2">
    <name type="scientific">Naegleria gruberi</name>
    <name type="common">Amoeba</name>
    <dbReference type="NCBI Taxonomy" id="5762"/>
    <lineage>
        <taxon>Eukaryota</taxon>
        <taxon>Discoba</taxon>
        <taxon>Heterolobosea</taxon>
        <taxon>Tetramitia</taxon>
        <taxon>Eutetramitia</taxon>
        <taxon>Vahlkampfiidae</taxon>
        <taxon>Naegleria</taxon>
    </lineage>
</organism>
<reference evidence="1 2" key="1">
    <citation type="journal article" date="2010" name="Cell">
        <title>The genome of Naegleria gruberi illuminates early eukaryotic versatility.</title>
        <authorList>
            <person name="Fritz-Laylin L.K."/>
            <person name="Prochnik S.E."/>
            <person name="Ginger M.L."/>
            <person name="Dacks J.B."/>
            <person name="Carpenter M.L."/>
            <person name="Field M.C."/>
            <person name="Kuo A."/>
            <person name="Paredez A."/>
            <person name="Chapman J."/>
            <person name="Pham J."/>
            <person name="Shu S."/>
            <person name="Neupane R."/>
            <person name="Cipriano M."/>
            <person name="Mancuso J."/>
            <person name="Tu H."/>
            <person name="Salamov A."/>
            <person name="Lindquist E."/>
            <person name="Shapiro H."/>
            <person name="Lucas S."/>
            <person name="Grigoriev I.V."/>
            <person name="Cande W.Z."/>
            <person name="Fulton C."/>
            <person name="Rokhsar D.S."/>
            <person name="Dawson S.C."/>
        </authorList>
    </citation>
    <scope>NUCLEOTIDE SEQUENCE [LARGE SCALE GENOMIC DNA]</scope>
    <source>
        <strain evidence="1 2">NEG-M</strain>
    </source>
</reference>
<proteinExistence type="predicted"/>
<gene>
    <name evidence="1" type="ORF">NAEGRDRAFT_63814</name>
</gene>
<dbReference type="RefSeq" id="XP_002680855.1">
    <property type="nucleotide sequence ID" value="XM_002680809.1"/>
</dbReference>
<dbReference type="EMBL" id="GG738852">
    <property type="protein sequence ID" value="EFC48111.1"/>
    <property type="molecule type" value="Genomic_DNA"/>
</dbReference>
<evidence type="ECO:0000313" key="2">
    <source>
        <dbReference type="Proteomes" id="UP000006671"/>
    </source>
</evidence>
<protein>
    <submittedName>
        <fullName evidence="1">Predicted protein</fullName>
    </submittedName>
</protein>
<keyword evidence="2" id="KW-1185">Reference proteome</keyword>
<dbReference type="InParanoid" id="D2V5G5"/>
<name>D2V5G5_NAEGR</name>
<dbReference type="KEGG" id="ngr:NAEGRDRAFT_63814"/>
<sequence>MAHLDFREEEYATIPIAFVCSSPPLTNNLHSRYYFLENQNDETNHLNLPSKHDPNISHAVCLVKRSEREGKYNEGVTVNMKVKMLRLNSLLLHNENDGNLTRKYFFDFCGKQTVLEYDRYDYVFKQALINGHPSTRNGTLKVFDYYCGYYAQRFTIELDQKDIERSKLEVTPILPIFSNNDHFTHLNYLIPTPFIKHDMFLMFEEHHRDTLQIEPTFLKQAPNDSSKLIKEVVNISPMPFAHCFLIHSNILSRLNQSSSSEENNYLIISYEDRKSKKNHHLIRKLTFEVMDDGKTNGKLARSDFKNFYKHFSDKMKIIGHCRLNDTCFLYKLCTPSIESRLKFDNIQEFSQQTKWILIDLEDLSVQEIHPYSMKLLPSLEKPSFEPENQVVDEDGFITQHKEE</sequence>
<dbReference type="VEuPathDB" id="AmoebaDB:NAEGRDRAFT_63814"/>